<feature type="transmembrane region" description="Helical" evidence="1">
    <location>
        <begin position="189"/>
        <end position="210"/>
    </location>
</feature>
<keyword evidence="1" id="KW-0472">Membrane</keyword>
<dbReference type="InterPro" id="IPR000620">
    <property type="entry name" value="EamA_dom"/>
</dbReference>
<organism evidence="3">
    <name type="scientific">Thermosphaera aggregans</name>
    <dbReference type="NCBI Taxonomy" id="54254"/>
    <lineage>
        <taxon>Archaea</taxon>
        <taxon>Thermoproteota</taxon>
        <taxon>Thermoprotei</taxon>
        <taxon>Desulfurococcales</taxon>
        <taxon>Desulfurococcaceae</taxon>
        <taxon>Thermosphaera</taxon>
    </lineage>
</organism>
<feature type="transmembrane region" description="Helical" evidence="1">
    <location>
        <begin position="156"/>
        <end position="177"/>
    </location>
</feature>
<keyword evidence="1" id="KW-0812">Transmembrane</keyword>
<feature type="domain" description="EamA" evidence="2">
    <location>
        <begin position="159"/>
        <end position="282"/>
    </location>
</feature>
<dbReference type="InterPro" id="IPR037185">
    <property type="entry name" value="EmrE-like"/>
</dbReference>
<feature type="transmembrane region" description="Helical" evidence="1">
    <location>
        <begin position="295"/>
        <end position="314"/>
    </location>
</feature>
<dbReference type="GO" id="GO:0016020">
    <property type="term" value="C:membrane"/>
    <property type="evidence" value="ECO:0007669"/>
    <property type="project" value="InterPro"/>
</dbReference>
<evidence type="ECO:0000259" key="2">
    <source>
        <dbReference type="Pfam" id="PF00892"/>
    </source>
</evidence>
<dbReference type="SUPFAM" id="SSF103481">
    <property type="entry name" value="Multidrug resistance efflux transporter EmrE"/>
    <property type="match status" value="1"/>
</dbReference>
<dbReference type="PANTHER" id="PTHR22911">
    <property type="entry name" value="ACYL-MALONYL CONDENSING ENZYME-RELATED"/>
    <property type="match status" value="1"/>
</dbReference>
<feature type="transmembrane region" description="Helical" evidence="1">
    <location>
        <begin position="84"/>
        <end position="103"/>
    </location>
</feature>
<feature type="domain" description="EamA" evidence="2">
    <location>
        <begin position="34"/>
        <end position="148"/>
    </location>
</feature>
<gene>
    <name evidence="3" type="ORF">ENP55_01415</name>
</gene>
<comment type="caution">
    <text evidence="3">The sequence shown here is derived from an EMBL/GenBank/DDBJ whole genome shotgun (WGS) entry which is preliminary data.</text>
</comment>
<dbReference type="EMBL" id="DSJT01000005">
    <property type="protein sequence ID" value="HEF86968.1"/>
    <property type="molecule type" value="Genomic_DNA"/>
</dbReference>
<dbReference type="AlphaFoldDB" id="A0A7C2BKG2"/>
<feature type="transmembrane region" description="Helical" evidence="1">
    <location>
        <begin position="222"/>
        <end position="241"/>
    </location>
</feature>
<name>A0A7C2BKG2_9CREN</name>
<sequence length="315" mass="35071">MRVDGDTRDSKVEEALKASKINTLLDVPGFLTIWVSISSASVIVVLSNAPAEVCAFWRTFLTSMIFAPITLARRKFAFKLHHALSGVFLGLHFVFWMQSLFLLPVYQSTLIVVTYPVFNVLLDYLFFDEKPGLRKMLGFSTALILLWLFLQVNNLMFNYGVLLAFAAALFAAGYFEIGRYVRSRLGESTLSYATPTYLTASAVALTYSILNGSDIFSYTLETYTAFILMAIIPMIGGHTLMNYYMKKYPASTVTSIALGEPFGAGLLGMLLLSQPLAPLSLFIGFLNRLLNNQLYTSYNLLGGILTVCIFIYDVK</sequence>
<proteinExistence type="predicted"/>
<dbReference type="PANTHER" id="PTHR22911:SF76">
    <property type="entry name" value="EAMA DOMAIN-CONTAINING PROTEIN"/>
    <property type="match status" value="1"/>
</dbReference>
<feature type="transmembrane region" description="Helical" evidence="1">
    <location>
        <begin position="262"/>
        <end position="283"/>
    </location>
</feature>
<accession>A0A7C2BKG2</accession>
<keyword evidence="1" id="KW-1133">Transmembrane helix</keyword>
<evidence type="ECO:0000256" key="1">
    <source>
        <dbReference type="SAM" id="Phobius"/>
    </source>
</evidence>
<protein>
    <submittedName>
        <fullName evidence="3">Transporter</fullName>
    </submittedName>
</protein>
<dbReference type="Pfam" id="PF00892">
    <property type="entry name" value="EamA"/>
    <property type="match status" value="2"/>
</dbReference>
<feature type="transmembrane region" description="Helical" evidence="1">
    <location>
        <begin position="27"/>
        <end position="49"/>
    </location>
</feature>
<feature type="transmembrane region" description="Helical" evidence="1">
    <location>
        <begin position="55"/>
        <end position="72"/>
    </location>
</feature>
<feature type="transmembrane region" description="Helical" evidence="1">
    <location>
        <begin position="109"/>
        <end position="126"/>
    </location>
</feature>
<evidence type="ECO:0000313" key="3">
    <source>
        <dbReference type="EMBL" id="HEF86968.1"/>
    </source>
</evidence>
<reference evidence="3" key="1">
    <citation type="journal article" date="2020" name="mSystems">
        <title>Genome- and Community-Level Interaction Insights into Carbon Utilization and Element Cycling Functions of Hydrothermarchaeota in Hydrothermal Sediment.</title>
        <authorList>
            <person name="Zhou Z."/>
            <person name="Liu Y."/>
            <person name="Xu W."/>
            <person name="Pan J."/>
            <person name="Luo Z.H."/>
            <person name="Li M."/>
        </authorList>
    </citation>
    <scope>NUCLEOTIDE SEQUENCE [LARGE SCALE GENOMIC DNA]</scope>
    <source>
        <strain evidence="3">SpSt-23</strain>
    </source>
</reference>